<accession>A0ABW2Q8N2</accession>
<evidence type="ECO:0000256" key="1">
    <source>
        <dbReference type="SAM" id="SignalP"/>
    </source>
</evidence>
<dbReference type="InterPro" id="IPR050490">
    <property type="entry name" value="Bact_solute-bd_prot1"/>
</dbReference>
<dbReference type="SUPFAM" id="SSF53850">
    <property type="entry name" value="Periplasmic binding protein-like II"/>
    <property type="match status" value="1"/>
</dbReference>
<sequence length="457" mass="49164">MTPTTRLRRSVAAAATAGTCVALIAACTGGTSIGESSGGASPGQTVDGTGPVEGTVRLAYWGSGPRIERTQAVADLFREEHPEVTIEHESADFAPYWERLNVQASSGNMPCVTQTQGRQLNDYTTRDALLPLEPMIESGAIDVSDLPQDVLDTGRGLDGNLYMVPYGAAYDAVVINETLAEEAGVGLPEEGYTWEEFGDYLREAQEGLPEGVKAANLGGGLPNYFIAYVQGTGQALFDGNQIGFDEQVLVDYWRFWDELRQDGVTTTPQQSSEEPDQTEQRYVAQGRVMVDNLPGNALTPAQETLDGLAPGQQLTSAPAPWGEAGQGNALFTSGFSIPANCTNASTAAAFIDFWVNNDDAGQAFASDNGAATNTRHLEQQLDDPELPAEKQHELRLYQDIVDREPESILYPPGYQANFEDTFTRHWESIAFGEASVEEAAHAFYEEVNAALAAESTG</sequence>
<dbReference type="Gene3D" id="3.40.190.10">
    <property type="entry name" value="Periplasmic binding protein-like II"/>
    <property type="match status" value="2"/>
</dbReference>
<dbReference type="PANTHER" id="PTHR43649:SF11">
    <property type="entry name" value="ABC TRANSPORTER SUBSTRATE-BINDING PROTEIN YESO-RELATED"/>
    <property type="match status" value="1"/>
</dbReference>
<dbReference type="EMBL" id="JBHTCQ010000002">
    <property type="protein sequence ID" value="MFC7405760.1"/>
    <property type="molecule type" value="Genomic_DNA"/>
</dbReference>
<dbReference type="InterPro" id="IPR006059">
    <property type="entry name" value="SBP"/>
</dbReference>
<protein>
    <submittedName>
        <fullName evidence="2">ABC transporter substrate-binding protein</fullName>
    </submittedName>
</protein>
<comment type="caution">
    <text evidence="2">The sequence shown here is derived from an EMBL/GenBank/DDBJ whole genome shotgun (WGS) entry which is preliminary data.</text>
</comment>
<dbReference type="Proteomes" id="UP001596455">
    <property type="component" value="Unassembled WGS sequence"/>
</dbReference>
<dbReference type="RefSeq" id="WP_382394488.1">
    <property type="nucleotide sequence ID" value="NZ_JBHTCQ010000002.1"/>
</dbReference>
<dbReference type="Pfam" id="PF13416">
    <property type="entry name" value="SBP_bac_8"/>
    <property type="match status" value="1"/>
</dbReference>
<dbReference type="PROSITE" id="PS51257">
    <property type="entry name" value="PROKAR_LIPOPROTEIN"/>
    <property type="match status" value="1"/>
</dbReference>
<gene>
    <name evidence="2" type="ORF">ACFQQL_11620</name>
</gene>
<keyword evidence="3" id="KW-1185">Reference proteome</keyword>
<name>A0ABW2Q8N2_9MICO</name>
<dbReference type="PANTHER" id="PTHR43649">
    <property type="entry name" value="ARABINOSE-BINDING PROTEIN-RELATED"/>
    <property type="match status" value="1"/>
</dbReference>
<evidence type="ECO:0000313" key="3">
    <source>
        <dbReference type="Proteomes" id="UP001596455"/>
    </source>
</evidence>
<proteinExistence type="predicted"/>
<reference evidence="3" key="1">
    <citation type="journal article" date="2019" name="Int. J. Syst. Evol. Microbiol.">
        <title>The Global Catalogue of Microorganisms (GCM) 10K type strain sequencing project: providing services to taxonomists for standard genome sequencing and annotation.</title>
        <authorList>
            <consortium name="The Broad Institute Genomics Platform"/>
            <consortium name="The Broad Institute Genome Sequencing Center for Infectious Disease"/>
            <person name="Wu L."/>
            <person name="Ma J."/>
        </authorList>
    </citation>
    <scope>NUCLEOTIDE SEQUENCE [LARGE SCALE GENOMIC DNA]</scope>
    <source>
        <strain evidence="3">JCM 1490</strain>
    </source>
</reference>
<evidence type="ECO:0000313" key="2">
    <source>
        <dbReference type="EMBL" id="MFC7405760.1"/>
    </source>
</evidence>
<keyword evidence="1" id="KW-0732">Signal</keyword>
<organism evidence="2 3">
    <name type="scientific">Georgenia alba</name>
    <dbReference type="NCBI Taxonomy" id="2233858"/>
    <lineage>
        <taxon>Bacteria</taxon>
        <taxon>Bacillati</taxon>
        <taxon>Actinomycetota</taxon>
        <taxon>Actinomycetes</taxon>
        <taxon>Micrococcales</taxon>
        <taxon>Bogoriellaceae</taxon>
        <taxon>Georgenia</taxon>
    </lineage>
</organism>
<feature type="signal peptide" evidence="1">
    <location>
        <begin position="1"/>
        <end position="25"/>
    </location>
</feature>
<feature type="chain" id="PRO_5047383090" evidence="1">
    <location>
        <begin position="26"/>
        <end position="457"/>
    </location>
</feature>